<feature type="repeat" description="TPR" evidence="1">
    <location>
        <begin position="718"/>
        <end position="751"/>
    </location>
</feature>
<dbReference type="AlphaFoldDB" id="A0AAD8VGM4"/>
<evidence type="ECO:0000256" key="1">
    <source>
        <dbReference type="PROSITE-ProRule" id="PRU00339"/>
    </source>
</evidence>
<dbReference type="Pfam" id="PF09736">
    <property type="entry name" value="Bud13"/>
    <property type="match status" value="1"/>
</dbReference>
<comment type="caution">
    <text evidence="3">The sequence shown here is derived from an EMBL/GenBank/DDBJ whole genome shotgun (WGS) entry which is preliminary data.</text>
</comment>
<feature type="repeat" description="TPR" evidence="1">
    <location>
        <begin position="760"/>
        <end position="793"/>
    </location>
</feature>
<dbReference type="PROSITE" id="PS50005">
    <property type="entry name" value="TPR"/>
    <property type="match status" value="2"/>
</dbReference>
<accession>A0AAD8VGM4</accession>
<dbReference type="EMBL" id="JAUUTY010000007">
    <property type="protein sequence ID" value="KAK1604040.1"/>
    <property type="molecule type" value="Genomic_DNA"/>
</dbReference>
<feature type="compositionally biased region" description="Basic and acidic residues" evidence="2">
    <location>
        <begin position="321"/>
        <end position="346"/>
    </location>
</feature>
<reference evidence="3" key="1">
    <citation type="submission" date="2023-07" db="EMBL/GenBank/DDBJ databases">
        <title>A chromosome-level genome assembly of Lolium multiflorum.</title>
        <authorList>
            <person name="Chen Y."/>
            <person name="Copetti D."/>
            <person name="Kolliker R."/>
            <person name="Studer B."/>
        </authorList>
    </citation>
    <scope>NUCLEOTIDE SEQUENCE</scope>
    <source>
        <strain evidence="3">02402/16</strain>
        <tissue evidence="3">Leaf</tissue>
    </source>
</reference>
<feature type="region of interest" description="Disordered" evidence="2">
    <location>
        <begin position="381"/>
        <end position="447"/>
    </location>
</feature>
<sequence>MATKHPPPSASTSGAAVSMKDYLKRYQSGPAAADQKKAKKKKKPKPSAPAGAGVLIVDEDPVWQKPVQIEEDEPASSGDEKPQVNEDIEVKRMRRMEEIRAKRPYNSIANDGSGWVTVDADSPCRRRNDTPSPERGAGAGAGRKDLSPPRRRQRRDTPSPKHGSAAGTDISPPRQRQRRRDTPSPEAEGGDLSPPRKVRQQGDQSPPRRRARHDYEEPQDLSPPRRRTRHDSEEPRDLSPPRRRTRHDSEDRKDLSPPRRQTRQDPKEPEDISPPRRRKGQDSTQPGDLSPPRRRKMGQGLVDGGISPPRKGQKFASDDLSPPRKWRDLSPPRKGRKEGAPKEARRAGLMSAEEVKEDIRKIKEDEKLKFAAQDPSFTGKGAKAVFRDKEGKRINQEDIQKAKGDEKPKEKHIEWGKGLVQKRAAEARVQDLEDEKSKPFARTRDDPELDSMLKNRLRWGDPMAHLVKRKEDFLLDDLGDDEKMKESGFIVPQNVPTHSWLKRGVDPPLNRYGIKPGRHWDGVDRSNGYEKDMYKLKNDKQAMEQEAYLWSVADMPERNMSSRRRLLSLLRSARLAPAGRPAAAPSSRSFSLLPAAAASTSGSGSTDGSFSNKGSKYGAILIGQAAVFLGLSSNALLAQDDSVAPADSSEQADANATGLRRIEDGSVISNEHTIKWRMCTDSARDYFLKGKLAEAEKLFKTALQEAKEGFGLRDPHVASALNNLAEFYRLRKEYEKAEPLYMEAVEILEQSFGPDDIRVGTALRNLGQYYHIQRRFDQAQSCYERALKIEGRVMGLGHPDYANTMYLLAKVLRQQRKGNDAEALIRESIRILEEAGLGESPNCIHRMRFLSLDLVRSKRLVEAENLQRKILHNLELSKGWDSLDTIMAAETLSVTLQTIGELKESEELLERCLAVRRKILSENHFEVAGILVHLARLTLLKIISDVNVSNDLSRSHLVKAKQLVSDSIRITEGILNPLKENQKKLKSTIGIEREKIGATAVLLQALEVVGLLEATRKRKQEPGSDYEHAEQALRKCISLYNEPYTRNVVSKYLRQQYERCLNSLVHIIQLDPDILNAPGMQDLLDESQRIMKELGEEKNTK</sequence>
<proteinExistence type="predicted"/>
<feature type="region of interest" description="Disordered" evidence="2">
    <location>
        <begin position="1"/>
        <end position="354"/>
    </location>
</feature>
<dbReference type="InterPro" id="IPR011990">
    <property type="entry name" value="TPR-like_helical_dom_sf"/>
</dbReference>
<dbReference type="PANTHER" id="PTHR47689">
    <property type="entry name" value="TETRATRICOPEPTIDE REPEAT (TPR)-LIKE SUPERFAMILY PROTEIN"/>
    <property type="match status" value="1"/>
</dbReference>
<feature type="compositionally biased region" description="Basic and acidic residues" evidence="2">
    <location>
        <begin position="385"/>
        <end position="415"/>
    </location>
</feature>
<evidence type="ECO:0000256" key="2">
    <source>
        <dbReference type="SAM" id="MobiDB-lite"/>
    </source>
</evidence>
<feature type="compositionally biased region" description="Basic and acidic residues" evidence="2">
    <location>
        <begin position="230"/>
        <end position="240"/>
    </location>
</feature>
<organism evidence="3 4">
    <name type="scientific">Lolium multiflorum</name>
    <name type="common">Italian ryegrass</name>
    <name type="synonym">Lolium perenne subsp. multiflorum</name>
    <dbReference type="NCBI Taxonomy" id="4521"/>
    <lineage>
        <taxon>Eukaryota</taxon>
        <taxon>Viridiplantae</taxon>
        <taxon>Streptophyta</taxon>
        <taxon>Embryophyta</taxon>
        <taxon>Tracheophyta</taxon>
        <taxon>Spermatophyta</taxon>
        <taxon>Magnoliopsida</taxon>
        <taxon>Liliopsida</taxon>
        <taxon>Poales</taxon>
        <taxon>Poaceae</taxon>
        <taxon>BOP clade</taxon>
        <taxon>Pooideae</taxon>
        <taxon>Poodae</taxon>
        <taxon>Poeae</taxon>
        <taxon>Poeae Chloroplast Group 2 (Poeae type)</taxon>
        <taxon>Loliodinae</taxon>
        <taxon>Loliinae</taxon>
        <taxon>Lolium</taxon>
    </lineage>
</organism>
<dbReference type="SUPFAM" id="SSF48452">
    <property type="entry name" value="TPR-like"/>
    <property type="match status" value="2"/>
</dbReference>
<dbReference type="SMART" id="SM00028">
    <property type="entry name" value="TPR"/>
    <property type="match status" value="4"/>
</dbReference>
<name>A0AAD8VGM4_LOLMU</name>
<keyword evidence="1" id="KW-0802">TPR repeat</keyword>
<dbReference type="PANTHER" id="PTHR47689:SF2">
    <property type="entry name" value="TETRATRICOPEPTIDE REPEAT (TPR)-LIKE SUPERFAMILY PROTEIN"/>
    <property type="match status" value="1"/>
</dbReference>
<feature type="compositionally biased region" description="Basic and acidic residues" evidence="2">
    <location>
        <begin position="423"/>
        <end position="446"/>
    </location>
</feature>
<gene>
    <name evidence="3" type="ORF">QYE76_027713</name>
</gene>
<dbReference type="Pfam" id="PF13424">
    <property type="entry name" value="TPR_12"/>
    <property type="match status" value="1"/>
</dbReference>
<dbReference type="InterPro" id="IPR019734">
    <property type="entry name" value="TPR_rpt"/>
</dbReference>
<evidence type="ECO:0000313" key="3">
    <source>
        <dbReference type="EMBL" id="KAK1604040.1"/>
    </source>
</evidence>
<protein>
    <submittedName>
        <fullName evidence="3">Uncharacterized protein</fullName>
    </submittedName>
</protein>
<feature type="compositionally biased region" description="Basic and acidic residues" evidence="2">
    <location>
        <begin position="78"/>
        <end position="101"/>
    </location>
</feature>
<dbReference type="Proteomes" id="UP001231189">
    <property type="component" value="Unassembled WGS sequence"/>
</dbReference>
<feature type="compositionally biased region" description="Basic and acidic residues" evidence="2">
    <location>
        <begin position="247"/>
        <end position="274"/>
    </location>
</feature>
<dbReference type="Pfam" id="PF13374">
    <property type="entry name" value="TPR_10"/>
    <property type="match status" value="1"/>
</dbReference>
<dbReference type="Gene3D" id="1.25.40.10">
    <property type="entry name" value="Tetratricopeptide repeat domain"/>
    <property type="match status" value="2"/>
</dbReference>
<keyword evidence="4" id="KW-1185">Reference proteome</keyword>
<evidence type="ECO:0000313" key="4">
    <source>
        <dbReference type="Proteomes" id="UP001231189"/>
    </source>
</evidence>
<dbReference type="InterPro" id="IPR018609">
    <property type="entry name" value="Bud13"/>
</dbReference>